<dbReference type="GO" id="GO:0008483">
    <property type="term" value="F:transaminase activity"/>
    <property type="evidence" value="ECO:0007669"/>
    <property type="project" value="UniProtKB-KW"/>
</dbReference>
<evidence type="ECO:0000256" key="2">
    <source>
        <dbReference type="ARBA" id="ARBA00022898"/>
    </source>
</evidence>
<name>A0A4R5BQM8_9ACTN</name>
<dbReference type="OrthoDB" id="9801052at2"/>
<sequence>MSSDQPNAVPPGIDPDRLAELLDRERAGWIEARPRAVALHERARRSQVHGTPQHWISQFPPPVPLVVDRAVGARLYDTDGHEYADFGLAATAALWGHNHPAVVAAVRDQLDRGSVTLWPNEDHVAVTEELQRRFGLPFWQFTVSASDANRFALLLARVATGRQRILMFNRAYHGSLEQAAAVLTADGVIPEPGVEPNGVDVRRTTKMVEFNDLDALERALAPGDVAAVLAEPVMTNGGAVIWPEPGFHAALRDLTRRTGTLLVIDETQTIPAGPGGCVREFGLDPDLITMGKCIAGGIPAGLYGMSGAVAAAAARYTEHGDGGLGSTMAGGPLAVRAMRAVLGEVMTEETYAHMNRLAERYQRDVAAVIARHDLPWHVGRLGGRVSYAFTPTPPRNAGQLYPRVGSSLRDALWLYLANRGIVLNGMSGAALMSPMTAESDVELHGTLFAEVIGALTGRGER</sequence>
<keyword evidence="2 3" id="KW-0663">Pyridoxal phosphate</keyword>
<dbReference type="Gene3D" id="3.90.1150.10">
    <property type="entry name" value="Aspartate Aminotransferase, domain 1"/>
    <property type="match status" value="1"/>
</dbReference>
<dbReference type="NCBIfam" id="NF005453">
    <property type="entry name" value="PRK07046.1"/>
    <property type="match status" value="1"/>
</dbReference>
<keyword evidence="5" id="KW-1185">Reference proteome</keyword>
<keyword evidence="4" id="KW-0808">Transferase</keyword>
<gene>
    <name evidence="4" type="ORF">E1298_17485</name>
</gene>
<dbReference type="InterPro" id="IPR015421">
    <property type="entry name" value="PyrdxlP-dep_Trfase_major"/>
</dbReference>
<dbReference type="InterPro" id="IPR015422">
    <property type="entry name" value="PyrdxlP-dep_Trfase_small"/>
</dbReference>
<comment type="similarity">
    <text evidence="3">Belongs to the class-III pyridoxal-phosphate-dependent aminotransferase family.</text>
</comment>
<dbReference type="AlphaFoldDB" id="A0A4R5BQM8"/>
<dbReference type="Gene3D" id="3.40.640.10">
    <property type="entry name" value="Type I PLP-dependent aspartate aminotransferase-like (Major domain)"/>
    <property type="match status" value="1"/>
</dbReference>
<comment type="caution">
    <text evidence="4">The sequence shown here is derived from an EMBL/GenBank/DDBJ whole genome shotgun (WGS) entry which is preliminary data.</text>
</comment>
<reference evidence="4 5" key="1">
    <citation type="submission" date="2019-03" db="EMBL/GenBank/DDBJ databases">
        <title>Draft genome sequences of novel Actinobacteria.</title>
        <authorList>
            <person name="Sahin N."/>
            <person name="Ay H."/>
            <person name="Saygin H."/>
        </authorList>
    </citation>
    <scope>NUCLEOTIDE SEQUENCE [LARGE SCALE GENOMIC DNA]</scope>
    <source>
        <strain evidence="4 5">H3C3</strain>
    </source>
</reference>
<keyword evidence="4" id="KW-0032">Aminotransferase</keyword>
<evidence type="ECO:0000313" key="5">
    <source>
        <dbReference type="Proteomes" id="UP000294513"/>
    </source>
</evidence>
<dbReference type="PANTHER" id="PTHR43713">
    <property type="entry name" value="GLUTAMATE-1-SEMIALDEHYDE 2,1-AMINOMUTASE"/>
    <property type="match status" value="1"/>
</dbReference>
<dbReference type="SUPFAM" id="SSF53383">
    <property type="entry name" value="PLP-dependent transferases"/>
    <property type="match status" value="1"/>
</dbReference>
<dbReference type="Proteomes" id="UP000294513">
    <property type="component" value="Unassembled WGS sequence"/>
</dbReference>
<dbReference type="Pfam" id="PF00202">
    <property type="entry name" value="Aminotran_3"/>
    <property type="match status" value="1"/>
</dbReference>
<dbReference type="RefSeq" id="WP_131894489.1">
    <property type="nucleotide sequence ID" value="NZ_SMKU01000081.1"/>
</dbReference>
<accession>A0A4R5BQM8</accession>
<dbReference type="GO" id="GO:0030170">
    <property type="term" value="F:pyridoxal phosphate binding"/>
    <property type="evidence" value="ECO:0007669"/>
    <property type="project" value="InterPro"/>
</dbReference>
<proteinExistence type="inferred from homology"/>
<dbReference type="InterPro" id="IPR005814">
    <property type="entry name" value="Aminotrans_3"/>
</dbReference>
<evidence type="ECO:0000313" key="4">
    <source>
        <dbReference type="EMBL" id="TDD86372.1"/>
    </source>
</evidence>
<protein>
    <submittedName>
        <fullName evidence="4">Aminotransferase class III-fold pyridoxal phosphate-dependent enzyme</fullName>
    </submittedName>
</protein>
<dbReference type="EMBL" id="SMKU01000081">
    <property type="protein sequence ID" value="TDD86372.1"/>
    <property type="molecule type" value="Genomic_DNA"/>
</dbReference>
<comment type="cofactor">
    <cofactor evidence="1">
        <name>pyridoxal 5'-phosphate</name>
        <dbReference type="ChEBI" id="CHEBI:597326"/>
    </cofactor>
</comment>
<dbReference type="InterPro" id="IPR015424">
    <property type="entry name" value="PyrdxlP-dep_Trfase"/>
</dbReference>
<dbReference type="PANTHER" id="PTHR43713:SF3">
    <property type="entry name" value="GLUTAMATE-1-SEMIALDEHYDE 2,1-AMINOMUTASE 1, CHLOROPLASTIC-RELATED"/>
    <property type="match status" value="1"/>
</dbReference>
<evidence type="ECO:0000256" key="1">
    <source>
        <dbReference type="ARBA" id="ARBA00001933"/>
    </source>
</evidence>
<organism evidence="4 5">
    <name type="scientific">Actinomadura rubrisoli</name>
    <dbReference type="NCBI Taxonomy" id="2530368"/>
    <lineage>
        <taxon>Bacteria</taxon>
        <taxon>Bacillati</taxon>
        <taxon>Actinomycetota</taxon>
        <taxon>Actinomycetes</taxon>
        <taxon>Streptosporangiales</taxon>
        <taxon>Thermomonosporaceae</taxon>
        <taxon>Actinomadura</taxon>
    </lineage>
</organism>
<evidence type="ECO:0000256" key="3">
    <source>
        <dbReference type="RuleBase" id="RU003560"/>
    </source>
</evidence>